<feature type="compositionally biased region" description="Basic and acidic residues" evidence="1">
    <location>
        <begin position="20"/>
        <end position="32"/>
    </location>
</feature>
<reference evidence="3" key="1">
    <citation type="submission" date="2016-11" db="UniProtKB">
        <authorList>
            <consortium name="WormBaseParasite"/>
        </authorList>
    </citation>
    <scope>IDENTIFICATION</scope>
</reference>
<proteinExistence type="predicted"/>
<accession>A0A1I7RZK2</accession>
<evidence type="ECO:0000313" key="2">
    <source>
        <dbReference type="Proteomes" id="UP000095284"/>
    </source>
</evidence>
<protein>
    <submittedName>
        <fullName evidence="3">RRM domain-containing protein</fullName>
    </submittedName>
</protein>
<sequence>MPEMNHLGRPDPAVPTAVRDQIRAQKQDDAGSIKKSTKMSSNDLVVDSWEQLDDEEGEQNGTEALDKLNAALENLKVTKTALKPAKDPFAEKKKKAEVPKAVTASLKTSDLGSSGDEKDSEGKYDGLRHIVIVKGNPVDEESLMHRITADFGRNVRMEKVDEKTVLLVFHNTLNARHCVRSSNKYAPMKLYLVDEPEVDEHVKYCQKHKSTLRPVQSEVRPATNVSVIRQAVSRHLNVRVPVSAEQKNAEKEQIREAKERKRAIKAIWE</sequence>
<dbReference type="AlphaFoldDB" id="A0A1I7RZK2"/>
<name>A0A1I7RZK2_BURXY</name>
<dbReference type="WBParaSite" id="BXY_0617300.1">
    <property type="protein sequence ID" value="BXY_0617300.1"/>
    <property type="gene ID" value="BXY_0617300"/>
</dbReference>
<evidence type="ECO:0000313" key="3">
    <source>
        <dbReference type="WBParaSite" id="BXY_0617300.1"/>
    </source>
</evidence>
<organism evidence="2 3">
    <name type="scientific">Bursaphelenchus xylophilus</name>
    <name type="common">Pinewood nematode worm</name>
    <name type="synonym">Aphelenchoides xylophilus</name>
    <dbReference type="NCBI Taxonomy" id="6326"/>
    <lineage>
        <taxon>Eukaryota</taxon>
        <taxon>Metazoa</taxon>
        <taxon>Ecdysozoa</taxon>
        <taxon>Nematoda</taxon>
        <taxon>Chromadorea</taxon>
        <taxon>Rhabditida</taxon>
        <taxon>Tylenchina</taxon>
        <taxon>Tylenchomorpha</taxon>
        <taxon>Aphelenchoidea</taxon>
        <taxon>Aphelenchoididae</taxon>
        <taxon>Bursaphelenchus</taxon>
    </lineage>
</organism>
<evidence type="ECO:0000256" key="1">
    <source>
        <dbReference type="SAM" id="MobiDB-lite"/>
    </source>
</evidence>
<feature type="region of interest" description="Disordered" evidence="1">
    <location>
        <begin position="1"/>
        <end position="61"/>
    </location>
</feature>
<dbReference type="Proteomes" id="UP000095284">
    <property type="component" value="Unplaced"/>
</dbReference>